<keyword evidence="1" id="KW-0548">Nucleotidyltransferase</keyword>
<organism evidence="1 2">
    <name type="scientific">Candidatus Avelusimicrobium gallicola</name>
    <dbReference type="NCBI Taxonomy" id="2562704"/>
    <lineage>
        <taxon>Bacteria</taxon>
        <taxon>Pseudomonadati</taxon>
        <taxon>Elusimicrobiota</taxon>
        <taxon>Elusimicrobia</taxon>
        <taxon>Elusimicrobiales</taxon>
        <taxon>Elusimicrobiaceae</taxon>
        <taxon>Candidatus Avelusimicrobium</taxon>
    </lineage>
</organism>
<dbReference type="NCBIfam" id="TIGR00678">
    <property type="entry name" value="holB"/>
    <property type="match status" value="1"/>
</dbReference>
<dbReference type="GO" id="GO:0003887">
    <property type="term" value="F:DNA-directed DNA polymerase activity"/>
    <property type="evidence" value="ECO:0007669"/>
    <property type="project" value="UniProtKB-EC"/>
</dbReference>
<dbReference type="InterPro" id="IPR050238">
    <property type="entry name" value="DNA_Rep/Repair_Clamp_Loader"/>
</dbReference>
<dbReference type="PANTHER" id="PTHR11669:SF8">
    <property type="entry name" value="DNA POLYMERASE III SUBUNIT DELTA"/>
    <property type="match status" value="1"/>
</dbReference>
<name>A0A928DQ34_9BACT</name>
<dbReference type="EC" id="2.7.7.7" evidence="1"/>
<dbReference type="InterPro" id="IPR004622">
    <property type="entry name" value="DNA_pol_HolB"/>
</dbReference>
<dbReference type="EMBL" id="SUVG01000005">
    <property type="protein sequence ID" value="MBE6421381.1"/>
    <property type="molecule type" value="Genomic_DNA"/>
</dbReference>
<protein>
    <submittedName>
        <fullName evidence="1">DNA polymerase III subunit delta</fullName>
        <ecNumber evidence="1">2.7.7.7</ecNumber>
    </submittedName>
</protein>
<gene>
    <name evidence="1" type="primary">holB</name>
    <name evidence="1" type="ORF">E7027_04530</name>
</gene>
<dbReference type="Gene3D" id="3.40.50.300">
    <property type="entry name" value="P-loop containing nucleotide triphosphate hydrolases"/>
    <property type="match status" value="1"/>
</dbReference>
<dbReference type="GO" id="GO:0006261">
    <property type="term" value="P:DNA-templated DNA replication"/>
    <property type="evidence" value="ECO:0007669"/>
    <property type="project" value="TreeGrafter"/>
</dbReference>
<reference evidence="1" key="1">
    <citation type="submission" date="2019-04" db="EMBL/GenBank/DDBJ databases">
        <title>Evolution of Biomass-Degrading Anaerobic Consortia Revealed by Metagenomics.</title>
        <authorList>
            <person name="Peng X."/>
        </authorList>
    </citation>
    <scope>NUCLEOTIDE SEQUENCE</scope>
    <source>
        <strain evidence="1">SIG66</strain>
    </source>
</reference>
<accession>A0A928DQ34</accession>
<dbReference type="PANTHER" id="PTHR11669">
    <property type="entry name" value="REPLICATION FACTOR C / DNA POLYMERASE III GAMMA-TAU SUBUNIT"/>
    <property type="match status" value="1"/>
</dbReference>
<evidence type="ECO:0000313" key="2">
    <source>
        <dbReference type="Proteomes" id="UP000725649"/>
    </source>
</evidence>
<proteinExistence type="predicted"/>
<dbReference type="SUPFAM" id="SSF52540">
    <property type="entry name" value="P-loop containing nucleoside triphosphate hydrolases"/>
    <property type="match status" value="1"/>
</dbReference>
<dbReference type="AlphaFoldDB" id="A0A928DQ34"/>
<dbReference type="Proteomes" id="UP000725649">
    <property type="component" value="Unassembled WGS sequence"/>
</dbReference>
<sequence length="338" mass="36707">MPFADILGQEKASSYLQTLVRNQKIPGAFLFYGTDGVGKAKMALEFAKALNCQDAMARQTGDACGVCASCQAIDKGTHPDVTFVDFVYQARLEVKKDFSSKGYEEELEKEIAKQQHISVNTIRDVTAKSQQKAVGNGWKVLIVDQAQSMQGAAGNALLKFIEEPPQKTLWILITSKRSVMLRTILSRCQPLAFSPLSQDHVKQILAQTGAEVADVDLCARYSGGSVSGALKADGALELLREASFTESGISPQGPSAVAAGLSRTLVTARQEAQAVLDVLIMAIHQAWTQETDSNRQHALQNALTKFENYKRSITRNVSPALVLETALMSLDGLNLQIF</sequence>
<dbReference type="Pfam" id="PF13177">
    <property type="entry name" value="DNA_pol3_delta2"/>
    <property type="match status" value="1"/>
</dbReference>
<dbReference type="GO" id="GO:0008408">
    <property type="term" value="F:3'-5' exonuclease activity"/>
    <property type="evidence" value="ECO:0007669"/>
    <property type="project" value="InterPro"/>
</dbReference>
<dbReference type="InterPro" id="IPR027417">
    <property type="entry name" value="P-loop_NTPase"/>
</dbReference>
<comment type="caution">
    <text evidence="1">The sequence shown here is derived from an EMBL/GenBank/DDBJ whole genome shotgun (WGS) entry which is preliminary data.</text>
</comment>
<keyword evidence="1" id="KW-0808">Transferase</keyword>
<evidence type="ECO:0000313" key="1">
    <source>
        <dbReference type="EMBL" id="MBE6421381.1"/>
    </source>
</evidence>